<name>A0ABR3GQR5_9PEZI</name>
<feature type="coiled-coil region" evidence="5">
    <location>
        <begin position="452"/>
        <end position="549"/>
    </location>
</feature>
<dbReference type="CDD" id="cd16457">
    <property type="entry name" value="RING-H2_BRAP2"/>
    <property type="match status" value="1"/>
</dbReference>
<dbReference type="InterPro" id="IPR034931">
    <property type="entry name" value="ETP1_RRM"/>
</dbReference>
<comment type="caution">
    <text evidence="9">The sequence shown here is derived from an EMBL/GenBank/DDBJ whole genome shotgun (WGS) entry which is preliminary data.</text>
</comment>
<dbReference type="PROSITE" id="PS50089">
    <property type="entry name" value="ZF_RING_2"/>
    <property type="match status" value="1"/>
</dbReference>
<dbReference type="SUPFAM" id="SSF57850">
    <property type="entry name" value="RING/U-box"/>
    <property type="match status" value="2"/>
</dbReference>
<protein>
    <recommendedName>
        <fullName evidence="11">BRCA1-associated protein</fullName>
    </recommendedName>
</protein>
<evidence type="ECO:0000256" key="4">
    <source>
        <dbReference type="PROSITE-ProRule" id="PRU00502"/>
    </source>
</evidence>
<keyword evidence="2 4" id="KW-0863">Zinc-finger</keyword>
<sequence length="592" mass="66448">MESIDMDPKQIPTPDTPATPAHGEKLLPPVSIPGGSAAKAHFIPSESKNTEFGYGVVHLYRDVYETPGLYSSKQNSIIGEDGEVEDEDALTTIAILAVPSYMTPSDFMGFVGEETRDTVSHFRMIRTGKANRYMVLMKFRRKEDAKVFVTEFNGKVFNSMEPENCHVVFIKSIQFQKPSSSNQSSSVAFPEISNDPFFPSQGPRPAIPTISASSSAAAATHISTKPAPPPTPSLLELPTCPVCLERMDETTGLLTILCQHVFHCACLSKWKDSSCPVCRYTQGPGIRERNEDGEDEDESCGTCGAVNNLWIWYFLPLLFVPQHSQTDSLKIASLICGNVGCGRYDDAHAFEHYKETSHCYAMEIETQRVWDYIGDGYVHRLIQNKADGKLVELPSALSHSQDLDSSGDYVPREKLDNIGMEYTYLLTSQLDSQRLYFEEKVAQAADKAADAAHAAEKAVAESRELMRELKELREHHEEVTKELLPSAERGKERAEKKAEKLGDMARRMEKEWKEEKGVNGGLMERIEFLSKEREEKKRENEDLKEQIRDLMFFVEAREKMKGEEEEIVEGTITVGDAPPVQTGKRRKGKGRR</sequence>
<dbReference type="EMBL" id="JBBBZM010000028">
    <property type="protein sequence ID" value="KAL0637931.1"/>
    <property type="molecule type" value="Genomic_DNA"/>
</dbReference>
<dbReference type="SMART" id="SM00184">
    <property type="entry name" value="RING"/>
    <property type="match status" value="1"/>
</dbReference>
<feature type="domain" description="UBP-type" evidence="8">
    <location>
        <begin position="276"/>
        <end position="397"/>
    </location>
</feature>
<keyword evidence="1" id="KW-0479">Metal-binding</keyword>
<dbReference type="InterPro" id="IPR011422">
    <property type="entry name" value="BRAP2/ETP1_RRM"/>
</dbReference>
<dbReference type="InterPro" id="IPR001841">
    <property type="entry name" value="Znf_RING"/>
</dbReference>
<feature type="region of interest" description="Disordered" evidence="6">
    <location>
        <begin position="1"/>
        <end position="23"/>
    </location>
</feature>
<evidence type="ECO:0000256" key="1">
    <source>
        <dbReference type="ARBA" id="ARBA00022723"/>
    </source>
</evidence>
<reference evidence="9 10" key="1">
    <citation type="submission" date="2024-02" db="EMBL/GenBank/DDBJ databases">
        <title>Discinaceae phylogenomics.</title>
        <authorList>
            <person name="Dirks A.C."/>
            <person name="James T.Y."/>
        </authorList>
    </citation>
    <scope>NUCLEOTIDE SEQUENCE [LARGE SCALE GENOMIC DNA]</scope>
    <source>
        <strain evidence="9 10">ACD0624</strain>
    </source>
</reference>
<dbReference type="CDD" id="cd12717">
    <property type="entry name" value="RRM_ETP1"/>
    <property type="match status" value="1"/>
</dbReference>
<dbReference type="Pfam" id="PF02148">
    <property type="entry name" value="zf-UBP"/>
    <property type="match status" value="1"/>
</dbReference>
<dbReference type="SMART" id="SM00290">
    <property type="entry name" value="ZnF_UBP"/>
    <property type="match status" value="1"/>
</dbReference>
<dbReference type="InterPro" id="IPR047243">
    <property type="entry name" value="RING-H2_BRAP2"/>
</dbReference>
<dbReference type="InterPro" id="IPR013083">
    <property type="entry name" value="Znf_RING/FYVE/PHD"/>
</dbReference>
<proteinExistence type="predicted"/>
<evidence type="ECO:0000256" key="2">
    <source>
        <dbReference type="ARBA" id="ARBA00022771"/>
    </source>
</evidence>
<dbReference type="PROSITE" id="PS50271">
    <property type="entry name" value="ZF_UBP"/>
    <property type="match status" value="1"/>
</dbReference>
<dbReference type="InterPro" id="IPR001607">
    <property type="entry name" value="Znf_UBP"/>
</dbReference>
<dbReference type="Gene3D" id="3.30.40.10">
    <property type="entry name" value="Zinc/RING finger domain, C3HC4 (zinc finger)"/>
    <property type="match status" value="2"/>
</dbReference>
<accession>A0ABR3GQR5</accession>
<feature type="domain" description="RING-type" evidence="7">
    <location>
        <begin position="240"/>
        <end position="279"/>
    </location>
</feature>
<feature type="region of interest" description="Disordered" evidence="6">
    <location>
        <begin position="563"/>
        <end position="592"/>
    </location>
</feature>
<evidence type="ECO:0000259" key="7">
    <source>
        <dbReference type="PROSITE" id="PS50089"/>
    </source>
</evidence>
<feature type="compositionally biased region" description="Basic residues" evidence="6">
    <location>
        <begin position="583"/>
        <end position="592"/>
    </location>
</feature>
<evidence type="ECO:0000313" key="9">
    <source>
        <dbReference type="EMBL" id="KAL0637931.1"/>
    </source>
</evidence>
<dbReference type="PANTHER" id="PTHR24007">
    <property type="entry name" value="BRCA1-ASSOCIATED PROTEIN"/>
    <property type="match status" value="1"/>
</dbReference>
<evidence type="ECO:0000256" key="5">
    <source>
        <dbReference type="SAM" id="Coils"/>
    </source>
</evidence>
<organism evidence="9 10">
    <name type="scientific">Discina gigas</name>
    <dbReference type="NCBI Taxonomy" id="1032678"/>
    <lineage>
        <taxon>Eukaryota</taxon>
        <taxon>Fungi</taxon>
        <taxon>Dikarya</taxon>
        <taxon>Ascomycota</taxon>
        <taxon>Pezizomycotina</taxon>
        <taxon>Pezizomycetes</taxon>
        <taxon>Pezizales</taxon>
        <taxon>Discinaceae</taxon>
        <taxon>Discina</taxon>
    </lineage>
</organism>
<evidence type="ECO:0000256" key="3">
    <source>
        <dbReference type="ARBA" id="ARBA00022833"/>
    </source>
</evidence>
<dbReference type="Pfam" id="PF13639">
    <property type="entry name" value="zf-RING_2"/>
    <property type="match status" value="1"/>
</dbReference>
<dbReference type="PANTHER" id="PTHR24007:SF7">
    <property type="entry name" value="BRCA1-ASSOCIATED PROTEIN"/>
    <property type="match status" value="1"/>
</dbReference>
<gene>
    <name evidence="9" type="ORF">Q9L58_003009</name>
</gene>
<evidence type="ECO:0000259" key="8">
    <source>
        <dbReference type="PROSITE" id="PS50271"/>
    </source>
</evidence>
<keyword evidence="3" id="KW-0862">Zinc</keyword>
<evidence type="ECO:0000313" key="10">
    <source>
        <dbReference type="Proteomes" id="UP001447188"/>
    </source>
</evidence>
<keyword evidence="5" id="KW-0175">Coiled coil</keyword>
<evidence type="ECO:0000256" key="6">
    <source>
        <dbReference type="SAM" id="MobiDB-lite"/>
    </source>
</evidence>
<keyword evidence="10" id="KW-1185">Reference proteome</keyword>
<evidence type="ECO:0008006" key="11">
    <source>
        <dbReference type="Google" id="ProtNLM"/>
    </source>
</evidence>
<dbReference type="Pfam" id="PF07576">
    <property type="entry name" value="BRAP2"/>
    <property type="match status" value="1"/>
</dbReference>
<dbReference type="Proteomes" id="UP001447188">
    <property type="component" value="Unassembled WGS sequence"/>
</dbReference>